<evidence type="ECO:0000256" key="1">
    <source>
        <dbReference type="ARBA" id="ARBA00004651"/>
    </source>
</evidence>
<keyword evidence="5 6" id="KW-0472">Membrane</keyword>
<keyword evidence="2 6" id="KW-0812">Transmembrane</keyword>
<dbReference type="PATRIC" id="fig|82380.10.peg.3324"/>
<feature type="transmembrane region" description="Helical" evidence="6">
    <location>
        <begin position="659"/>
        <end position="678"/>
    </location>
</feature>
<dbReference type="PROSITE" id="PS00154">
    <property type="entry name" value="ATPASE_E1_E2"/>
    <property type="match status" value="1"/>
</dbReference>
<name>A0A0F0KC37_9MICO</name>
<dbReference type="InterPro" id="IPR023299">
    <property type="entry name" value="ATPase_P-typ_cyto_dom_N"/>
</dbReference>
<dbReference type="InterPro" id="IPR018303">
    <property type="entry name" value="ATPase_P-typ_P_site"/>
</dbReference>
<dbReference type="Proteomes" id="UP000033725">
    <property type="component" value="Unassembled WGS sequence"/>
</dbReference>
<evidence type="ECO:0000313" key="8">
    <source>
        <dbReference type="EMBL" id="KJL18482.1"/>
    </source>
</evidence>
<evidence type="ECO:0000256" key="3">
    <source>
        <dbReference type="ARBA" id="ARBA00022967"/>
    </source>
</evidence>
<dbReference type="InterPro" id="IPR008250">
    <property type="entry name" value="ATPase_P-typ_transduc_dom_A_sf"/>
</dbReference>
<evidence type="ECO:0000256" key="6">
    <source>
        <dbReference type="SAM" id="Phobius"/>
    </source>
</evidence>
<comment type="caution">
    <text evidence="8">The sequence shown here is derived from an EMBL/GenBank/DDBJ whole genome shotgun (WGS) entry which is preliminary data.</text>
</comment>
<feature type="transmembrane region" description="Helical" evidence="6">
    <location>
        <begin position="55"/>
        <end position="73"/>
    </location>
</feature>
<dbReference type="SUPFAM" id="SSF56784">
    <property type="entry name" value="HAD-like"/>
    <property type="match status" value="1"/>
</dbReference>
<dbReference type="InterPro" id="IPR023298">
    <property type="entry name" value="ATPase_P-typ_TM_dom_sf"/>
</dbReference>
<dbReference type="SFLD" id="SFLDF00027">
    <property type="entry name" value="p-type_atpase"/>
    <property type="match status" value="1"/>
</dbReference>
<protein>
    <submittedName>
        <fullName evidence="8">Calcium-transporting ATPase 1</fullName>
        <ecNumber evidence="8">3.6.3.8</ecNumber>
    </submittedName>
</protein>
<reference evidence="8 9" key="1">
    <citation type="submission" date="2015-02" db="EMBL/GenBank/DDBJ databases">
        <title>Draft genome sequences of ten Microbacterium spp. with emphasis on heavy metal contaminated environments.</title>
        <authorList>
            <person name="Corretto E."/>
        </authorList>
    </citation>
    <scope>NUCLEOTIDE SEQUENCE [LARGE SCALE GENOMIC DNA]</scope>
    <source>
        <strain evidence="8 9">BEL163</strain>
    </source>
</reference>
<organism evidence="8 9">
    <name type="scientific">Microbacterium oxydans</name>
    <dbReference type="NCBI Taxonomy" id="82380"/>
    <lineage>
        <taxon>Bacteria</taxon>
        <taxon>Bacillati</taxon>
        <taxon>Actinomycetota</taxon>
        <taxon>Actinomycetes</taxon>
        <taxon>Micrococcales</taxon>
        <taxon>Microbacteriaceae</taxon>
        <taxon>Microbacterium</taxon>
    </lineage>
</organism>
<dbReference type="InterPro" id="IPR036412">
    <property type="entry name" value="HAD-like_sf"/>
</dbReference>
<dbReference type="PRINTS" id="PR00120">
    <property type="entry name" value="HATPASE"/>
</dbReference>
<dbReference type="SUPFAM" id="SSF81665">
    <property type="entry name" value="Calcium ATPase, transmembrane domain M"/>
    <property type="match status" value="1"/>
</dbReference>
<dbReference type="InterPro" id="IPR044492">
    <property type="entry name" value="P_typ_ATPase_HD_dom"/>
</dbReference>
<dbReference type="PRINTS" id="PR00119">
    <property type="entry name" value="CATATPASE"/>
</dbReference>
<keyword evidence="3" id="KW-1278">Translocase</keyword>
<dbReference type="AlphaFoldDB" id="A0A0F0KC37"/>
<dbReference type="InterPro" id="IPR023214">
    <property type="entry name" value="HAD_sf"/>
</dbReference>
<feature type="transmembrane region" description="Helical" evidence="6">
    <location>
        <begin position="634"/>
        <end position="653"/>
    </location>
</feature>
<dbReference type="SFLD" id="SFLDS00003">
    <property type="entry name" value="Haloacid_Dehalogenase"/>
    <property type="match status" value="1"/>
</dbReference>
<dbReference type="InterPro" id="IPR059000">
    <property type="entry name" value="ATPase_P-type_domA"/>
</dbReference>
<dbReference type="SFLD" id="SFLDG00002">
    <property type="entry name" value="C1.7:_P-type_atpase_like"/>
    <property type="match status" value="1"/>
</dbReference>
<dbReference type="GO" id="GO:0005886">
    <property type="term" value="C:plasma membrane"/>
    <property type="evidence" value="ECO:0007669"/>
    <property type="project" value="UniProtKB-SubCell"/>
</dbReference>
<dbReference type="SUPFAM" id="SSF81653">
    <property type="entry name" value="Calcium ATPase, transduction domain A"/>
    <property type="match status" value="1"/>
</dbReference>
<dbReference type="Gene3D" id="3.40.50.1000">
    <property type="entry name" value="HAD superfamily/HAD-like"/>
    <property type="match status" value="1"/>
</dbReference>
<keyword evidence="4 6" id="KW-1133">Transmembrane helix</keyword>
<feature type="transmembrane region" description="Helical" evidence="6">
    <location>
        <begin position="747"/>
        <end position="769"/>
    </location>
</feature>
<evidence type="ECO:0000259" key="7">
    <source>
        <dbReference type="Pfam" id="PF00122"/>
    </source>
</evidence>
<dbReference type="EMBL" id="JYIV01000030">
    <property type="protein sequence ID" value="KJL18482.1"/>
    <property type="molecule type" value="Genomic_DNA"/>
</dbReference>
<dbReference type="Pfam" id="PF00702">
    <property type="entry name" value="Hydrolase"/>
    <property type="match status" value="1"/>
</dbReference>
<proteinExistence type="predicted"/>
<sequence>MGLFASILRSVDTTASARPAGLSETEVAERVAAGKTNAFVADTSRSAWSIVRANVFTLFNGIVFACFFVLFLVGRWQDALFGLAAFANAIIGCVQEFRAKSALDRLALMNAPRALVLRDDDEREIAPGEVVLDDVLVLRAGEQVPADARVFTSRGLQIDESMLTGESDPVEKQPGDDALSGAVVVAGEGTAIATRVGADSYANHFAGEAKRFSLVSSELRTSVNRVLKWVSWIIGPVGLLVLNAQILVLGGYSRVFSTDAWVQAVVNTIASLTAMIPLGLVLMTSIAFAVGASRLARRQVLVNELPAVEGLARVDVVCLDKTGTLTVGEIGFDAAHSLGDAAAELTDDAAAALAWYAASPDANATARSMRVAYPVASPLAVSGYIPFSSARKWSAVSFDGISGTWVMGAPEMVFGDEVTSPRTELGRMVTGLAETGRRTLVLGHADSALSSADIDSEQLPGGLRPAMVLTFSEQVRPDAAQTLEYFGRQQVGIRIISGDNPRTVAAIAREVGLDVADGFDARELPEDDTELADVLDRHTVFGRVTPEQKKRMVVALQSHGHTVAMTGDGVNDALAIKAADIGIAMNSGSPATKAVARLVLLDGQFSHLPDVVAEGRQVIANIERVSMLFLNKTVYATLLAIIFGVFVLEFPFLPRQLSITDGLTIGIPAFFLALMPNAARYQPGFLRRSLSFAIPSGVVVALGLTWYTFVARGLGAHEEQLRTGATVILAVVGIWVLAVLSRPLNRFKVAVVGAMFVLLVAVFTIPLARQFFVLVDPGAELAVALTGITITMVLAIEAVRLLHRRLVLSPASSSTLGAAMHAPSSSDTAPSGVATVITTVVAVLAYGSGLLATALGILVFLGRYDPDASTSAFSLTGAAIALFGLLILAVAAGVRRGSGLSRLMLTIFLGLAVALSSVVLVWGDRWDWGAALTAVVATGIIVLLWTPPVSRTFGRVLESSMGSPVR</sequence>
<dbReference type="EC" id="3.6.3.8" evidence="8"/>
<feature type="transmembrane region" description="Helical" evidence="6">
    <location>
        <begin position="781"/>
        <end position="802"/>
    </location>
</feature>
<evidence type="ECO:0000256" key="5">
    <source>
        <dbReference type="ARBA" id="ARBA00023136"/>
    </source>
</evidence>
<feature type="domain" description="P-type ATPase A" evidence="7">
    <location>
        <begin position="109"/>
        <end position="206"/>
    </location>
</feature>
<dbReference type="GO" id="GO:0005524">
    <property type="term" value="F:ATP binding"/>
    <property type="evidence" value="ECO:0007669"/>
    <property type="project" value="InterPro"/>
</dbReference>
<evidence type="ECO:0000256" key="4">
    <source>
        <dbReference type="ARBA" id="ARBA00022989"/>
    </source>
</evidence>
<feature type="transmembrane region" description="Helical" evidence="6">
    <location>
        <begin position="833"/>
        <end position="860"/>
    </location>
</feature>
<gene>
    <name evidence="8" type="ORF">RN51_03316</name>
</gene>
<feature type="transmembrane region" description="Helical" evidence="6">
    <location>
        <begin position="903"/>
        <end position="922"/>
    </location>
</feature>
<comment type="subcellular location">
    <subcellularLocation>
        <location evidence="1">Cell membrane</location>
        <topology evidence="1">Multi-pass membrane protein</topology>
    </subcellularLocation>
</comment>
<feature type="transmembrane region" description="Helical" evidence="6">
    <location>
        <begin position="690"/>
        <end position="709"/>
    </location>
</feature>
<dbReference type="Gene3D" id="1.20.1110.10">
    <property type="entry name" value="Calcium-transporting ATPase, transmembrane domain"/>
    <property type="match status" value="1"/>
</dbReference>
<evidence type="ECO:0000313" key="9">
    <source>
        <dbReference type="Proteomes" id="UP000033725"/>
    </source>
</evidence>
<feature type="transmembrane region" description="Helical" evidence="6">
    <location>
        <begin position="721"/>
        <end position="740"/>
    </location>
</feature>
<dbReference type="GO" id="GO:0016887">
    <property type="term" value="F:ATP hydrolysis activity"/>
    <property type="evidence" value="ECO:0007669"/>
    <property type="project" value="InterPro"/>
</dbReference>
<dbReference type="Pfam" id="PF00122">
    <property type="entry name" value="E1-E2_ATPase"/>
    <property type="match status" value="1"/>
</dbReference>
<feature type="transmembrane region" description="Helical" evidence="6">
    <location>
        <begin position="264"/>
        <end position="290"/>
    </location>
</feature>
<feature type="transmembrane region" description="Helical" evidence="6">
    <location>
        <begin position="872"/>
        <end position="891"/>
    </location>
</feature>
<dbReference type="Gene3D" id="3.40.1110.10">
    <property type="entry name" value="Calcium-transporting ATPase, cytoplasmic domain N"/>
    <property type="match status" value="1"/>
</dbReference>
<dbReference type="PANTHER" id="PTHR42861">
    <property type="entry name" value="CALCIUM-TRANSPORTING ATPASE"/>
    <property type="match status" value="1"/>
</dbReference>
<feature type="transmembrane region" description="Helical" evidence="6">
    <location>
        <begin position="229"/>
        <end position="252"/>
    </location>
</feature>
<accession>A0A0F0KC37</accession>
<feature type="transmembrane region" description="Helical" evidence="6">
    <location>
        <begin position="928"/>
        <end position="946"/>
    </location>
</feature>
<dbReference type="NCBIfam" id="TIGR01494">
    <property type="entry name" value="ATPase_P-type"/>
    <property type="match status" value="2"/>
</dbReference>
<dbReference type="InterPro" id="IPR001757">
    <property type="entry name" value="P_typ_ATPase"/>
</dbReference>
<keyword evidence="8" id="KW-0378">Hydrolase</keyword>
<dbReference type="Gene3D" id="2.70.150.10">
    <property type="entry name" value="Calcium-transporting ATPase, cytoplasmic transduction domain A"/>
    <property type="match status" value="1"/>
</dbReference>
<evidence type="ECO:0000256" key="2">
    <source>
        <dbReference type="ARBA" id="ARBA00022692"/>
    </source>
</evidence>